<accession>A0A396GD21</accession>
<dbReference type="AlphaFoldDB" id="A0A396GD21"/>
<sequence length="63" mass="7567">MFEMKEYIVGTTMSMKIRIVMRMRKRVVVVVRRSEYVRRRRWWFVVVFGSQNGDMSSSCSIGI</sequence>
<dbReference type="Proteomes" id="UP000265566">
    <property type="component" value="Chromosome 8"/>
</dbReference>
<reference evidence="1" key="1">
    <citation type="journal article" date="2018" name="Nat. Plants">
        <title>Whole-genome landscape of Medicago truncatula symbiotic genes.</title>
        <authorList>
            <person name="Pecrix Y."/>
            <person name="Gamas P."/>
            <person name="Carrere S."/>
        </authorList>
    </citation>
    <scope>NUCLEOTIDE SEQUENCE</scope>
    <source>
        <tissue evidence="1">Leaves</tissue>
    </source>
</reference>
<dbReference type="Gramene" id="rna45390">
    <property type="protein sequence ID" value="RHN39372.1"/>
    <property type="gene ID" value="gene45390"/>
</dbReference>
<name>A0A396GD21_MEDTR</name>
<comment type="caution">
    <text evidence="1">The sequence shown here is derived from an EMBL/GenBank/DDBJ whole genome shotgun (WGS) entry which is preliminary data.</text>
</comment>
<organism evidence="1">
    <name type="scientific">Medicago truncatula</name>
    <name type="common">Barrel medic</name>
    <name type="synonym">Medicago tribuloides</name>
    <dbReference type="NCBI Taxonomy" id="3880"/>
    <lineage>
        <taxon>Eukaryota</taxon>
        <taxon>Viridiplantae</taxon>
        <taxon>Streptophyta</taxon>
        <taxon>Embryophyta</taxon>
        <taxon>Tracheophyta</taxon>
        <taxon>Spermatophyta</taxon>
        <taxon>Magnoliopsida</taxon>
        <taxon>eudicotyledons</taxon>
        <taxon>Gunneridae</taxon>
        <taxon>Pentapetalae</taxon>
        <taxon>rosids</taxon>
        <taxon>fabids</taxon>
        <taxon>Fabales</taxon>
        <taxon>Fabaceae</taxon>
        <taxon>Papilionoideae</taxon>
        <taxon>50 kb inversion clade</taxon>
        <taxon>NPAAA clade</taxon>
        <taxon>Hologalegina</taxon>
        <taxon>IRL clade</taxon>
        <taxon>Trifolieae</taxon>
        <taxon>Medicago</taxon>
    </lineage>
</organism>
<dbReference type="EMBL" id="PSQE01000008">
    <property type="protein sequence ID" value="RHN39372.1"/>
    <property type="molecule type" value="Genomic_DNA"/>
</dbReference>
<proteinExistence type="predicted"/>
<gene>
    <name evidence="1" type="ORF">MtrunA17_Chr8g0343101</name>
</gene>
<evidence type="ECO:0000313" key="1">
    <source>
        <dbReference type="EMBL" id="RHN39372.1"/>
    </source>
</evidence>
<protein>
    <submittedName>
        <fullName evidence="1">Uncharacterized protein</fullName>
    </submittedName>
</protein>